<keyword evidence="3" id="KW-1185">Reference proteome</keyword>
<evidence type="ECO:0000313" key="2">
    <source>
        <dbReference type="EMBL" id="GBP92186.1"/>
    </source>
</evidence>
<evidence type="ECO:0000256" key="1">
    <source>
        <dbReference type="SAM" id="MobiDB-lite"/>
    </source>
</evidence>
<accession>A0A4C1ZUM0</accession>
<proteinExistence type="predicted"/>
<evidence type="ECO:0000313" key="3">
    <source>
        <dbReference type="Proteomes" id="UP000299102"/>
    </source>
</evidence>
<organism evidence="2 3">
    <name type="scientific">Eumeta variegata</name>
    <name type="common">Bagworm moth</name>
    <name type="synonym">Eumeta japonica</name>
    <dbReference type="NCBI Taxonomy" id="151549"/>
    <lineage>
        <taxon>Eukaryota</taxon>
        <taxon>Metazoa</taxon>
        <taxon>Ecdysozoa</taxon>
        <taxon>Arthropoda</taxon>
        <taxon>Hexapoda</taxon>
        <taxon>Insecta</taxon>
        <taxon>Pterygota</taxon>
        <taxon>Neoptera</taxon>
        <taxon>Endopterygota</taxon>
        <taxon>Lepidoptera</taxon>
        <taxon>Glossata</taxon>
        <taxon>Ditrysia</taxon>
        <taxon>Tineoidea</taxon>
        <taxon>Psychidae</taxon>
        <taxon>Oiketicinae</taxon>
        <taxon>Eumeta</taxon>
    </lineage>
</organism>
<reference evidence="2 3" key="1">
    <citation type="journal article" date="2019" name="Commun. Biol.">
        <title>The bagworm genome reveals a unique fibroin gene that provides high tensile strength.</title>
        <authorList>
            <person name="Kono N."/>
            <person name="Nakamura H."/>
            <person name="Ohtoshi R."/>
            <person name="Tomita M."/>
            <person name="Numata K."/>
            <person name="Arakawa K."/>
        </authorList>
    </citation>
    <scope>NUCLEOTIDE SEQUENCE [LARGE SCALE GENOMIC DNA]</scope>
</reference>
<feature type="compositionally biased region" description="Basic and acidic residues" evidence="1">
    <location>
        <begin position="94"/>
        <end position="104"/>
    </location>
</feature>
<dbReference type="Proteomes" id="UP000299102">
    <property type="component" value="Unassembled WGS sequence"/>
</dbReference>
<sequence length="116" mass="12881">MCLIEGPAGGAVEKLMSRNRWHAEGLNFKCPKPTSLHATTDGCRCSERHVQSCVGISAVPAHPSGKRFRIDVEWQKASRGPRTRHTRPALSSGECRERERDGDSHLSAFLTRTIDK</sequence>
<feature type="region of interest" description="Disordered" evidence="1">
    <location>
        <begin position="77"/>
        <end position="109"/>
    </location>
</feature>
<dbReference type="EMBL" id="BGZK01002246">
    <property type="protein sequence ID" value="GBP92186.1"/>
    <property type="molecule type" value="Genomic_DNA"/>
</dbReference>
<protein>
    <submittedName>
        <fullName evidence="2">Uncharacterized protein</fullName>
    </submittedName>
</protein>
<dbReference type="AlphaFoldDB" id="A0A4C1ZUM0"/>
<name>A0A4C1ZUM0_EUMVA</name>
<gene>
    <name evidence="2" type="ORF">EVAR_100051_1</name>
</gene>
<comment type="caution">
    <text evidence="2">The sequence shown here is derived from an EMBL/GenBank/DDBJ whole genome shotgun (WGS) entry which is preliminary data.</text>
</comment>